<accession>A0A7J0GT72</accession>
<feature type="coiled-coil region" evidence="8">
    <location>
        <begin position="591"/>
        <end position="618"/>
    </location>
</feature>
<keyword evidence="8" id="KW-0175">Coiled coil</keyword>
<evidence type="ECO:0000256" key="8">
    <source>
        <dbReference type="SAM" id="Coils"/>
    </source>
</evidence>
<proteinExistence type="inferred from homology"/>
<feature type="region of interest" description="Disordered" evidence="9">
    <location>
        <begin position="473"/>
        <end position="494"/>
    </location>
</feature>
<dbReference type="EMBL" id="BJWL01000024">
    <property type="protein sequence ID" value="GFZ13978.1"/>
    <property type="molecule type" value="Genomic_DNA"/>
</dbReference>
<evidence type="ECO:0000313" key="11">
    <source>
        <dbReference type="EMBL" id="GFZ13978.1"/>
    </source>
</evidence>
<feature type="compositionally biased region" description="Basic and acidic residues" evidence="9">
    <location>
        <begin position="695"/>
        <end position="712"/>
    </location>
</feature>
<evidence type="ECO:0000256" key="2">
    <source>
        <dbReference type="ARBA" id="ARBA00013006"/>
    </source>
</evidence>
<evidence type="ECO:0000256" key="3">
    <source>
        <dbReference type="ARBA" id="ARBA00022801"/>
    </source>
</evidence>
<comment type="catalytic activity">
    <reaction evidence="7">
        <text>(24S)-24,25-epoxycucurbitadienol + H2O = (24R)-24,25-dihydroxycucurbitadienol</text>
        <dbReference type="Rhea" id="RHEA:81855"/>
        <dbReference type="ChEBI" id="CHEBI:15377"/>
        <dbReference type="ChEBI" id="CHEBI:229949"/>
        <dbReference type="ChEBI" id="CHEBI:229950"/>
    </reaction>
    <physiologicalReaction direction="left-to-right" evidence="7">
        <dbReference type="Rhea" id="RHEA:81856"/>
    </physiologicalReaction>
</comment>
<evidence type="ECO:0000256" key="5">
    <source>
        <dbReference type="ARBA" id="ARBA00051067"/>
    </source>
</evidence>
<feature type="domain" description="AB hydrolase-1" evidence="10">
    <location>
        <begin position="25"/>
        <end position="137"/>
    </location>
</feature>
<comment type="pathway">
    <text evidence="1">Secondary metabolite biosynthesis; terpenoid biosynthesis.</text>
</comment>
<comment type="function">
    <text evidence="6">Epoxide hydrolase involved in the biosynthesis of cucurbitacin and mogroside tetracyclic triterpene natural products (e.g. siamenoside I and mogrosides IV, V and VI). Cucurbitacins have cytotoxic properties and exhibit deterrent taste as a defense barrier against herbivores. Mogrosides are nonsugar highly oxygenated compounds used as high-intensity zero-calorie sweeteners; they also possess pharmacological properties such as regulating immunity, lowering blood sugar and lipid levels, protecting the liver, and acting as antioxidants and antitumor agents. Catalyzes the hydrolysis of aromatic epoxide-containing substrates, such as the conversion of 24,25-epoxycucurbitadienol to 24,25-dihydroxycucurbitadienol.</text>
</comment>
<keyword evidence="12" id="KW-1185">Reference proteome</keyword>
<comment type="similarity">
    <text evidence="4">Belongs to the AB hydrolase superfamily. Epoxide hydrolase family.</text>
</comment>
<dbReference type="GO" id="GO:0004301">
    <property type="term" value="F:epoxide hydrolase activity"/>
    <property type="evidence" value="ECO:0007669"/>
    <property type="project" value="UniProtKB-EC"/>
</dbReference>
<evidence type="ECO:0000313" key="12">
    <source>
        <dbReference type="Proteomes" id="UP000585474"/>
    </source>
</evidence>
<dbReference type="SUPFAM" id="SSF53474">
    <property type="entry name" value="alpha/beta-Hydrolases"/>
    <property type="match status" value="1"/>
</dbReference>
<evidence type="ECO:0000259" key="10">
    <source>
        <dbReference type="Pfam" id="PF00561"/>
    </source>
</evidence>
<dbReference type="InterPro" id="IPR000639">
    <property type="entry name" value="Epox_hydrolase-like"/>
</dbReference>
<dbReference type="Gene3D" id="3.40.50.1820">
    <property type="entry name" value="alpha/beta hydrolase"/>
    <property type="match status" value="1"/>
</dbReference>
<reference evidence="11 12" key="1">
    <citation type="submission" date="2019-07" db="EMBL/GenBank/DDBJ databases">
        <title>De Novo Assembly of kiwifruit Actinidia rufa.</title>
        <authorList>
            <person name="Sugita-Konishi S."/>
            <person name="Sato K."/>
            <person name="Mori E."/>
            <person name="Abe Y."/>
            <person name="Kisaki G."/>
            <person name="Hamano K."/>
            <person name="Suezawa K."/>
            <person name="Otani M."/>
            <person name="Fukuda T."/>
            <person name="Manabe T."/>
            <person name="Gomi K."/>
            <person name="Tabuchi M."/>
            <person name="Akimitsu K."/>
            <person name="Kataoka I."/>
        </authorList>
    </citation>
    <scope>NUCLEOTIDE SEQUENCE [LARGE SCALE GENOMIC DNA]</scope>
    <source>
        <strain evidence="12">cv. Fuchu</strain>
    </source>
</reference>
<comment type="caution">
    <text evidence="11">The sequence shown here is derived from an EMBL/GenBank/DDBJ whole genome shotgun (WGS) entry which is preliminary data.</text>
</comment>
<feature type="region of interest" description="Disordered" evidence="9">
    <location>
        <begin position="693"/>
        <end position="712"/>
    </location>
</feature>
<keyword evidence="3 11" id="KW-0378">Hydrolase</keyword>
<evidence type="ECO:0000256" key="6">
    <source>
        <dbReference type="ARBA" id="ARBA00058358"/>
    </source>
</evidence>
<dbReference type="PANTHER" id="PTHR43329">
    <property type="entry name" value="EPOXIDE HYDROLASE"/>
    <property type="match status" value="1"/>
</dbReference>
<dbReference type="Pfam" id="PF00561">
    <property type="entry name" value="Abhydrolase_1"/>
    <property type="match status" value="1"/>
</dbReference>
<dbReference type="PRINTS" id="PR00412">
    <property type="entry name" value="EPOXHYDRLASE"/>
</dbReference>
<sequence length="712" mass="80031">MEGIEHKMVSVNGLNMHVAEKGEGPVVLFLHGFPELWYSWRHQILHMAAQGYRAVAPDLRGYGDTTGAPVNDWTKFTTLHVVGDIVALLDTIAPNQAEVFVVGHDWGAIIAWNLCLFRPDRVKALVNLSVHFLPRIPTIKPVEMFRGFYGDDHYIYRFQVPGEIEAEFAQMGVGRAVKKLLSHCKPDPMLFPKGKGFGDSPDAPIVLPPWLSEEDADYYASKFEQTGFTGSINYYRALDLRVGVEIRVRIFRRDFRVTQFGKCIPVISERSQEDAMWRAVYLHKDRDVGDVSAQQHVSPRMDTWIRAVIVKTAARTTKHSFKGRLILSFPGCGVRLPEEGDTITSTRPGELVPNAWRSIVCSMAMWRVFKYTLSLSKFRNLFSLNSNPKPDQGWLYFKARNKKALLRGYPSNVKGWKSKFFFVSGDEWELPEGSPLEGAPRVLRAWGFQVGRFFVPVLLESKSFRRIFVSPESMTSGTTGKKRPSGEAPSSSGDMAMLKRINFKKLGEKLEKLKNRSSSRIPAPAKGPVCGREAVVGVIPPADKEKVEKLTLDQTATKFFHVIDPALVLGSSLAIQSREAREQASLQEGRAASMETKVARLQKLSTDLEQQLAEARRLGVLVVELREALSKAKESVVEEFKSSSEFMVAIEDSASKYFDEGFDFCKVQLCRHHPDLAIDLEGTMVDQDLLAEQDEATKEEIKGEGRRERRGG</sequence>
<evidence type="ECO:0000256" key="1">
    <source>
        <dbReference type="ARBA" id="ARBA00004721"/>
    </source>
</evidence>
<dbReference type="OrthoDB" id="7130006at2759"/>
<evidence type="ECO:0000256" key="4">
    <source>
        <dbReference type="ARBA" id="ARBA00038334"/>
    </source>
</evidence>
<gene>
    <name evidence="11" type="ORF">Acr_24g0001680</name>
</gene>
<dbReference type="FunFam" id="3.40.50.1820:FF:000161">
    <property type="entry name" value="Epoxide hydrolase"/>
    <property type="match status" value="1"/>
</dbReference>
<dbReference type="InterPro" id="IPR029058">
    <property type="entry name" value="AB_hydrolase_fold"/>
</dbReference>
<organism evidence="11 12">
    <name type="scientific">Actinidia rufa</name>
    <dbReference type="NCBI Taxonomy" id="165716"/>
    <lineage>
        <taxon>Eukaryota</taxon>
        <taxon>Viridiplantae</taxon>
        <taxon>Streptophyta</taxon>
        <taxon>Embryophyta</taxon>
        <taxon>Tracheophyta</taxon>
        <taxon>Spermatophyta</taxon>
        <taxon>Magnoliopsida</taxon>
        <taxon>eudicotyledons</taxon>
        <taxon>Gunneridae</taxon>
        <taxon>Pentapetalae</taxon>
        <taxon>asterids</taxon>
        <taxon>Ericales</taxon>
        <taxon>Actinidiaceae</taxon>
        <taxon>Actinidia</taxon>
    </lineage>
</organism>
<evidence type="ECO:0000256" key="7">
    <source>
        <dbReference type="ARBA" id="ARBA00093212"/>
    </source>
</evidence>
<comment type="catalytic activity">
    <reaction evidence="5">
        <text>an epoxide + H2O = an ethanediol</text>
        <dbReference type="Rhea" id="RHEA:19037"/>
        <dbReference type="ChEBI" id="CHEBI:15377"/>
        <dbReference type="ChEBI" id="CHEBI:32955"/>
        <dbReference type="ChEBI" id="CHEBI:140594"/>
        <dbReference type="EC" id="3.3.2.10"/>
    </reaction>
    <physiologicalReaction direction="left-to-right" evidence="5">
        <dbReference type="Rhea" id="RHEA:19038"/>
    </physiologicalReaction>
</comment>
<dbReference type="EC" id="3.3.2.10" evidence="2"/>
<protein>
    <recommendedName>
        <fullName evidence="2">soluble epoxide hydrolase</fullName>
        <ecNumber evidence="2">3.3.2.10</ecNumber>
    </recommendedName>
</protein>
<dbReference type="InterPro" id="IPR000073">
    <property type="entry name" value="AB_hydrolase_1"/>
</dbReference>
<dbReference type="Proteomes" id="UP000585474">
    <property type="component" value="Unassembled WGS sequence"/>
</dbReference>
<name>A0A7J0GT72_9ERIC</name>
<dbReference type="AlphaFoldDB" id="A0A7J0GT72"/>
<evidence type="ECO:0000256" key="9">
    <source>
        <dbReference type="SAM" id="MobiDB-lite"/>
    </source>
</evidence>